<dbReference type="Pfam" id="PF02126">
    <property type="entry name" value="PTE"/>
    <property type="match status" value="1"/>
</dbReference>
<reference evidence="5" key="1">
    <citation type="submission" date="2022-12" db="EMBL/GenBank/DDBJ databases">
        <title>Chromosome-level genome assembly of the bean flower thrips Megalurothrips usitatus.</title>
        <authorList>
            <person name="Ma L."/>
            <person name="Liu Q."/>
            <person name="Li H."/>
            <person name="Cai W."/>
        </authorList>
    </citation>
    <scope>NUCLEOTIDE SEQUENCE</scope>
    <source>
        <strain evidence="5">Cailab_2022a</strain>
    </source>
</reference>
<dbReference type="GO" id="GO:0008270">
    <property type="term" value="F:zinc ion binding"/>
    <property type="evidence" value="ECO:0007669"/>
    <property type="project" value="InterPro"/>
</dbReference>
<evidence type="ECO:0000256" key="3">
    <source>
        <dbReference type="PIRSR" id="PIRSR601559-52"/>
    </source>
</evidence>
<dbReference type="InterPro" id="IPR032466">
    <property type="entry name" value="Metal_Hydrolase"/>
</dbReference>
<feature type="binding site" evidence="3">
    <location>
        <position position="170"/>
    </location>
    <ligand>
        <name>a divalent metal cation</name>
        <dbReference type="ChEBI" id="CHEBI:60240"/>
        <label>2</label>
    </ligand>
</feature>
<dbReference type="EMBL" id="JAPTSV010000003">
    <property type="protein sequence ID" value="KAJ1529238.1"/>
    <property type="molecule type" value="Genomic_DNA"/>
</dbReference>
<organism evidence="5 6">
    <name type="scientific">Megalurothrips usitatus</name>
    <name type="common">bean blossom thrips</name>
    <dbReference type="NCBI Taxonomy" id="439358"/>
    <lineage>
        <taxon>Eukaryota</taxon>
        <taxon>Metazoa</taxon>
        <taxon>Ecdysozoa</taxon>
        <taxon>Arthropoda</taxon>
        <taxon>Hexapoda</taxon>
        <taxon>Insecta</taxon>
        <taxon>Pterygota</taxon>
        <taxon>Neoptera</taxon>
        <taxon>Paraneoptera</taxon>
        <taxon>Thysanoptera</taxon>
        <taxon>Terebrantia</taxon>
        <taxon>Thripoidea</taxon>
        <taxon>Thripidae</taxon>
        <taxon>Megalurothrips</taxon>
    </lineage>
</organism>
<evidence type="ECO:0000313" key="5">
    <source>
        <dbReference type="EMBL" id="KAJ1529238.1"/>
    </source>
</evidence>
<protein>
    <recommendedName>
        <fullName evidence="7">Parathion hydrolase-related protein</fullName>
    </recommendedName>
</protein>
<evidence type="ECO:0000313" key="6">
    <source>
        <dbReference type="Proteomes" id="UP001075354"/>
    </source>
</evidence>
<feature type="binding site" evidence="3">
    <location>
        <position position="299"/>
    </location>
    <ligand>
        <name>a divalent metal cation</name>
        <dbReference type="ChEBI" id="CHEBI:60240"/>
        <label>1</label>
    </ligand>
</feature>
<dbReference type="PANTHER" id="PTHR10819:SF3">
    <property type="entry name" value="PHOSPHOTRIESTERASE-RELATED PROTEIN"/>
    <property type="match status" value="1"/>
</dbReference>
<evidence type="ECO:0000256" key="1">
    <source>
        <dbReference type="ARBA" id="ARBA00022723"/>
    </source>
</evidence>
<dbReference type="GO" id="GO:0016787">
    <property type="term" value="F:hydrolase activity"/>
    <property type="evidence" value="ECO:0007669"/>
    <property type="project" value="UniProtKB-KW"/>
</dbReference>
<dbReference type="Gene3D" id="3.20.20.140">
    <property type="entry name" value="Metal-dependent hydrolases"/>
    <property type="match status" value="1"/>
</dbReference>
<evidence type="ECO:0000256" key="4">
    <source>
        <dbReference type="PROSITE-ProRule" id="PRU00679"/>
    </source>
</evidence>
<keyword evidence="2" id="KW-0378">Hydrolase</keyword>
<comment type="caution">
    <text evidence="4">Lacks conserved residue(s) required for the propagation of feature annotation.</text>
</comment>
<evidence type="ECO:0000256" key="2">
    <source>
        <dbReference type="ARBA" id="ARBA00022801"/>
    </source>
</evidence>
<comment type="cofactor">
    <cofactor evidence="3">
        <name>a divalent metal cation</name>
        <dbReference type="ChEBI" id="CHEBI:60240"/>
    </cofactor>
    <text evidence="3">Binds 2 divalent metal cations per subunit.</text>
</comment>
<keyword evidence="1 3" id="KW-0479">Metal-binding</keyword>
<dbReference type="Proteomes" id="UP001075354">
    <property type="component" value="Chromosome 3"/>
</dbReference>
<keyword evidence="6" id="KW-1185">Reference proteome</keyword>
<dbReference type="PANTHER" id="PTHR10819">
    <property type="entry name" value="PHOSPHOTRIESTERASE-RELATED"/>
    <property type="match status" value="1"/>
</dbReference>
<feature type="binding site" evidence="3">
    <location>
        <position position="26"/>
    </location>
    <ligand>
        <name>a divalent metal cation</name>
        <dbReference type="ChEBI" id="CHEBI:60240"/>
        <label>1</label>
    </ligand>
</feature>
<feature type="binding site" evidence="3">
    <location>
        <position position="170"/>
    </location>
    <ligand>
        <name>a divalent metal cation</name>
        <dbReference type="ChEBI" id="CHEBI:60240"/>
        <label>1</label>
    </ligand>
</feature>
<feature type="binding site" evidence="3">
    <location>
        <position position="24"/>
    </location>
    <ligand>
        <name>a divalent metal cation</name>
        <dbReference type="ChEBI" id="CHEBI:60240"/>
        <label>1</label>
    </ligand>
</feature>
<dbReference type="InterPro" id="IPR001559">
    <property type="entry name" value="Phosphotriesterase"/>
</dbReference>
<proteinExistence type="inferred from homology"/>
<dbReference type="PROSITE" id="PS51347">
    <property type="entry name" value="PHOSPHOTRIESTERASE_2"/>
    <property type="match status" value="1"/>
</dbReference>
<feature type="binding site" evidence="3">
    <location>
        <position position="231"/>
    </location>
    <ligand>
        <name>a divalent metal cation</name>
        <dbReference type="ChEBI" id="CHEBI:60240"/>
        <label>2</label>
    </ligand>
</feature>
<sequence length="352" mass="39369">MCASMVQTVLGPVPAQSLGRVLTHEHLSVDYDDFYMSPPPIFKAHIEEKMSLQNIGLIKQYPYASRENIAFYGTEAFAAVAFDVDLFKSAGGGTIVENTTHGLNRQIKLMETVSRQTGVNIIAGCGYYLENTQTESVRCMSEEEMFNSMVTELTEGCHEYPAVKCGFIGEVASAWPITDFEKRAIRASAHAQSTVGCAVTFHPGRDYKAPFEIMRLYLEAGGKATRAIMSHLDRTFDGKEHLLEFASLGSFCQLDLFGTECSWYQLNEGFDMPSDAQRINMLSWMKDDGKIAQILVSHDIHTRHRLVKYGGHGYAHLYANVLPKMLIKGTTQQEIDKITIENPRAWISGKRV</sequence>
<dbReference type="SUPFAM" id="SSF51556">
    <property type="entry name" value="Metallo-dependent hydrolases"/>
    <property type="match status" value="1"/>
</dbReference>
<gene>
    <name evidence="5" type="ORF">ONE63_006040</name>
</gene>
<comment type="similarity">
    <text evidence="4">Belongs to the metallo-dependent hydrolases superfamily. Phosphotriesterase family.</text>
</comment>
<accession>A0AAV7XYJ7</accession>
<feature type="binding site" evidence="3">
    <location>
        <position position="202"/>
    </location>
    <ligand>
        <name>a divalent metal cation</name>
        <dbReference type="ChEBI" id="CHEBI:60240"/>
        <label>2</label>
    </ligand>
</feature>
<evidence type="ECO:0008006" key="7">
    <source>
        <dbReference type="Google" id="ProtNLM"/>
    </source>
</evidence>
<name>A0AAV7XYJ7_9NEOP</name>
<comment type="caution">
    <text evidence="5">The sequence shown here is derived from an EMBL/GenBank/DDBJ whole genome shotgun (WGS) entry which is preliminary data.</text>
</comment>
<dbReference type="AlphaFoldDB" id="A0AAV7XYJ7"/>